<keyword evidence="7 9" id="KW-1015">Disulfide bond</keyword>
<comment type="caution">
    <text evidence="9">Lacks conserved residue(s) required for the propagation of feature annotation.</text>
</comment>
<feature type="signal peptide" evidence="10">
    <location>
        <begin position="1"/>
        <end position="17"/>
    </location>
</feature>
<dbReference type="PROSITE" id="PS52012">
    <property type="entry name" value="CFEM"/>
    <property type="match status" value="1"/>
</dbReference>
<dbReference type="GO" id="GO:0005576">
    <property type="term" value="C:extracellular region"/>
    <property type="evidence" value="ECO:0007669"/>
    <property type="project" value="UniProtKB-SubCell"/>
</dbReference>
<keyword evidence="8" id="KW-0449">Lipoprotein</keyword>
<keyword evidence="5" id="KW-0325">Glycoprotein</keyword>
<keyword evidence="5" id="KW-0336">GPI-anchor</keyword>
<comment type="subcellular location">
    <subcellularLocation>
        <location evidence="1">Membrane</location>
        <topology evidence="1">Lipid-anchor</topology>
        <topology evidence="1">GPI-anchor</topology>
    </subcellularLocation>
    <subcellularLocation>
        <location evidence="2">Secreted</location>
    </subcellularLocation>
</comment>
<protein>
    <recommendedName>
        <fullName evidence="11">CFEM domain-containing protein</fullName>
    </recommendedName>
</protein>
<dbReference type="GO" id="GO:0046872">
    <property type="term" value="F:metal ion binding"/>
    <property type="evidence" value="ECO:0007669"/>
    <property type="project" value="UniProtKB-UniRule"/>
</dbReference>
<gene>
    <name evidence="12" type="ORF">QBC34DRAFT_432657</name>
</gene>
<evidence type="ECO:0000256" key="8">
    <source>
        <dbReference type="ARBA" id="ARBA00023288"/>
    </source>
</evidence>
<evidence type="ECO:0000259" key="11">
    <source>
        <dbReference type="PROSITE" id="PS52012"/>
    </source>
</evidence>
<keyword evidence="13" id="KW-1185">Reference proteome</keyword>
<evidence type="ECO:0000256" key="2">
    <source>
        <dbReference type="ARBA" id="ARBA00004613"/>
    </source>
</evidence>
<dbReference type="Pfam" id="PF05730">
    <property type="entry name" value="CFEM"/>
    <property type="match status" value="1"/>
</dbReference>
<keyword evidence="4" id="KW-0964">Secreted</keyword>
<evidence type="ECO:0000256" key="7">
    <source>
        <dbReference type="ARBA" id="ARBA00023157"/>
    </source>
</evidence>
<reference evidence="12" key="1">
    <citation type="journal article" date="2023" name="Mol. Phylogenet. Evol.">
        <title>Genome-scale phylogeny and comparative genomics of the fungal order Sordariales.</title>
        <authorList>
            <person name="Hensen N."/>
            <person name="Bonometti L."/>
            <person name="Westerberg I."/>
            <person name="Brannstrom I.O."/>
            <person name="Guillou S."/>
            <person name="Cros-Aarteil S."/>
            <person name="Calhoun S."/>
            <person name="Haridas S."/>
            <person name="Kuo A."/>
            <person name="Mondo S."/>
            <person name="Pangilinan J."/>
            <person name="Riley R."/>
            <person name="LaButti K."/>
            <person name="Andreopoulos B."/>
            <person name="Lipzen A."/>
            <person name="Chen C."/>
            <person name="Yan M."/>
            <person name="Daum C."/>
            <person name="Ng V."/>
            <person name="Clum A."/>
            <person name="Steindorff A."/>
            <person name="Ohm R.A."/>
            <person name="Martin F."/>
            <person name="Silar P."/>
            <person name="Natvig D.O."/>
            <person name="Lalanne C."/>
            <person name="Gautier V."/>
            <person name="Ament-Velasquez S.L."/>
            <person name="Kruys A."/>
            <person name="Hutchinson M.I."/>
            <person name="Powell A.J."/>
            <person name="Barry K."/>
            <person name="Miller A.N."/>
            <person name="Grigoriev I.V."/>
            <person name="Debuchy R."/>
            <person name="Gladieux P."/>
            <person name="Hiltunen Thoren M."/>
            <person name="Johannesson H."/>
        </authorList>
    </citation>
    <scope>NUCLEOTIDE SEQUENCE</scope>
    <source>
        <strain evidence="12">PSN243</strain>
    </source>
</reference>
<keyword evidence="5" id="KW-0472">Membrane</keyword>
<comment type="similarity">
    <text evidence="3">Belongs to the RBT5 family.</text>
</comment>
<feature type="domain" description="CFEM" evidence="11">
    <location>
        <begin position="1"/>
        <end position="99"/>
    </location>
</feature>
<dbReference type="AlphaFoldDB" id="A0AAV9H4C7"/>
<comment type="caution">
    <text evidence="12">The sequence shown here is derived from an EMBL/GenBank/DDBJ whole genome shotgun (WGS) entry which is preliminary data.</text>
</comment>
<feature type="chain" id="PRO_5043429346" description="CFEM domain-containing protein" evidence="10">
    <location>
        <begin position="18"/>
        <end position="99"/>
    </location>
</feature>
<dbReference type="Proteomes" id="UP001321760">
    <property type="component" value="Unassembled WGS sequence"/>
</dbReference>
<keyword evidence="9" id="KW-0408">Iron</keyword>
<feature type="binding site" description="axial binding residue" evidence="9">
    <location>
        <position position="56"/>
    </location>
    <ligand>
        <name>heme</name>
        <dbReference type="ChEBI" id="CHEBI:30413"/>
    </ligand>
    <ligandPart>
        <name>Fe</name>
        <dbReference type="ChEBI" id="CHEBI:18248"/>
    </ligandPart>
</feature>
<evidence type="ECO:0000256" key="1">
    <source>
        <dbReference type="ARBA" id="ARBA00004589"/>
    </source>
</evidence>
<feature type="disulfide bond" evidence="9">
    <location>
        <begin position="52"/>
        <end position="59"/>
    </location>
</feature>
<proteinExistence type="inferred from homology"/>
<reference evidence="12" key="2">
    <citation type="submission" date="2023-05" db="EMBL/GenBank/DDBJ databases">
        <authorList>
            <consortium name="Lawrence Berkeley National Laboratory"/>
            <person name="Steindorff A."/>
            <person name="Hensen N."/>
            <person name="Bonometti L."/>
            <person name="Westerberg I."/>
            <person name="Brannstrom I.O."/>
            <person name="Guillou S."/>
            <person name="Cros-Aarteil S."/>
            <person name="Calhoun S."/>
            <person name="Haridas S."/>
            <person name="Kuo A."/>
            <person name="Mondo S."/>
            <person name="Pangilinan J."/>
            <person name="Riley R."/>
            <person name="Labutti K."/>
            <person name="Andreopoulos B."/>
            <person name="Lipzen A."/>
            <person name="Chen C."/>
            <person name="Yanf M."/>
            <person name="Daum C."/>
            <person name="Ng V."/>
            <person name="Clum A."/>
            <person name="Ohm R."/>
            <person name="Martin F."/>
            <person name="Silar P."/>
            <person name="Natvig D."/>
            <person name="Lalanne C."/>
            <person name="Gautier V."/>
            <person name="Ament-Velasquez S.L."/>
            <person name="Kruys A."/>
            <person name="Hutchinson M.I."/>
            <person name="Powell A.J."/>
            <person name="Barry K."/>
            <person name="Miller A.N."/>
            <person name="Grigoriev I.V."/>
            <person name="Debuchy R."/>
            <person name="Gladieux P."/>
            <person name="Thoren M.H."/>
            <person name="Johannesson H."/>
        </authorList>
    </citation>
    <scope>NUCLEOTIDE SEQUENCE</scope>
    <source>
        <strain evidence="12">PSN243</strain>
    </source>
</reference>
<evidence type="ECO:0000313" key="12">
    <source>
        <dbReference type="EMBL" id="KAK4455303.1"/>
    </source>
</evidence>
<dbReference type="EMBL" id="MU865914">
    <property type="protein sequence ID" value="KAK4455303.1"/>
    <property type="molecule type" value="Genomic_DNA"/>
</dbReference>
<evidence type="ECO:0000256" key="3">
    <source>
        <dbReference type="ARBA" id="ARBA00010031"/>
    </source>
</evidence>
<dbReference type="GO" id="GO:0098552">
    <property type="term" value="C:side of membrane"/>
    <property type="evidence" value="ECO:0007669"/>
    <property type="project" value="UniProtKB-KW"/>
</dbReference>
<sequence length="99" mass="9847">MRFSTIAAAAFAALASASPVAKRQDHPTCPQVADIPACGYDCIFNAFTDLGCASDDYACGCSSFSELRSKAAGCVIGACGLTGALGVLSAAEAVCKACA</sequence>
<name>A0AAV9H4C7_9PEZI</name>
<dbReference type="SMART" id="SM00747">
    <property type="entry name" value="CFEM"/>
    <property type="match status" value="1"/>
</dbReference>
<dbReference type="InterPro" id="IPR008427">
    <property type="entry name" value="Extracellular_membr_CFEM_dom"/>
</dbReference>
<keyword evidence="9" id="KW-0349">Heme</keyword>
<evidence type="ECO:0000256" key="10">
    <source>
        <dbReference type="SAM" id="SignalP"/>
    </source>
</evidence>
<keyword evidence="6 10" id="KW-0732">Signal</keyword>
<organism evidence="12 13">
    <name type="scientific">Podospora aff. communis PSN243</name>
    <dbReference type="NCBI Taxonomy" id="3040156"/>
    <lineage>
        <taxon>Eukaryota</taxon>
        <taxon>Fungi</taxon>
        <taxon>Dikarya</taxon>
        <taxon>Ascomycota</taxon>
        <taxon>Pezizomycotina</taxon>
        <taxon>Sordariomycetes</taxon>
        <taxon>Sordariomycetidae</taxon>
        <taxon>Sordariales</taxon>
        <taxon>Podosporaceae</taxon>
        <taxon>Podospora</taxon>
    </lineage>
</organism>
<evidence type="ECO:0000313" key="13">
    <source>
        <dbReference type="Proteomes" id="UP001321760"/>
    </source>
</evidence>
<evidence type="ECO:0000256" key="6">
    <source>
        <dbReference type="ARBA" id="ARBA00022729"/>
    </source>
</evidence>
<evidence type="ECO:0000256" key="5">
    <source>
        <dbReference type="ARBA" id="ARBA00022622"/>
    </source>
</evidence>
<evidence type="ECO:0000256" key="9">
    <source>
        <dbReference type="PROSITE-ProRule" id="PRU01356"/>
    </source>
</evidence>
<keyword evidence="9" id="KW-0479">Metal-binding</keyword>
<accession>A0AAV9H4C7</accession>
<evidence type="ECO:0000256" key="4">
    <source>
        <dbReference type="ARBA" id="ARBA00022525"/>
    </source>
</evidence>